<dbReference type="KEGG" id="asem:NNL22_15335"/>
<evidence type="ECO:0000313" key="2">
    <source>
        <dbReference type="Proteomes" id="UP001164472"/>
    </source>
</evidence>
<evidence type="ECO:0000313" key="1">
    <source>
        <dbReference type="EMBL" id="UZW74377.1"/>
    </source>
</evidence>
<dbReference type="EMBL" id="CP101527">
    <property type="protein sequence ID" value="UZW74377.1"/>
    <property type="molecule type" value="Genomic_DNA"/>
</dbReference>
<dbReference type="AlphaFoldDB" id="A0A9E8KQ82"/>
<proteinExistence type="predicted"/>
<dbReference type="RefSeq" id="WP_251812910.1">
    <property type="nucleotide sequence ID" value="NZ_CP101527.1"/>
</dbReference>
<reference evidence="1" key="1">
    <citation type="submission" date="2022-07" db="EMBL/GenBank/DDBJ databases">
        <title>Alkalimarinus sp. nov., isolated from gut of a Alitta virens.</title>
        <authorList>
            <person name="Yang A.I."/>
            <person name="Shin N.-R."/>
        </authorList>
    </citation>
    <scope>NUCLEOTIDE SEQUENCE</scope>
    <source>
        <strain evidence="1">FA028</strain>
    </source>
</reference>
<keyword evidence="2" id="KW-1185">Reference proteome</keyword>
<gene>
    <name evidence="1" type="ORF">NNL22_15335</name>
</gene>
<dbReference type="Proteomes" id="UP001164472">
    <property type="component" value="Chromosome"/>
</dbReference>
<protein>
    <submittedName>
        <fullName evidence="1">Uncharacterized protein</fullName>
    </submittedName>
</protein>
<accession>A0A9E8KQ82</accession>
<sequence length="60" mass="6854">MNTNNMTLNTSITDLFAVLAKSSASACVDSVRVISSDNFSGWQYWFYYFSKTVKRTLDTR</sequence>
<name>A0A9E8KQ82_9ALTE</name>
<organism evidence="1 2">
    <name type="scientific">Alkalimarinus sediminis</name>
    <dbReference type="NCBI Taxonomy" id="1632866"/>
    <lineage>
        <taxon>Bacteria</taxon>
        <taxon>Pseudomonadati</taxon>
        <taxon>Pseudomonadota</taxon>
        <taxon>Gammaproteobacteria</taxon>
        <taxon>Alteromonadales</taxon>
        <taxon>Alteromonadaceae</taxon>
        <taxon>Alkalimarinus</taxon>
    </lineage>
</organism>